<evidence type="ECO:0000313" key="8">
    <source>
        <dbReference type="Proteomes" id="UP000631181"/>
    </source>
</evidence>
<dbReference type="Gene3D" id="4.10.240.10">
    <property type="entry name" value="Zn(2)-C6 fungal-type DNA-binding domain"/>
    <property type="match status" value="1"/>
</dbReference>
<accession>A0A8J8VWE4</accession>
<keyword evidence="8" id="KW-1185">Reference proteome</keyword>
<dbReference type="GO" id="GO:0000981">
    <property type="term" value="F:DNA-binding transcription factor activity, RNA polymerase II-specific"/>
    <property type="evidence" value="ECO:0007669"/>
    <property type="project" value="InterPro"/>
</dbReference>
<dbReference type="EMBL" id="WIWV01000167">
    <property type="protein sequence ID" value="KAF7712558.1"/>
    <property type="molecule type" value="Genomic_DNA"/>
</dbReference>
<dbReference type="InterPro" id="IPR001138">
    <property type="entry name" value="Zn2Cys6_DnaBD"/>
</dbReference>
<dbReference type="GO" id="GO:0008270">
    <property type="term" value="F:zinc ion binding"/>
    <property type="evidence" value="ECO:0007669"/>
    <property type="project" value="InterPro"/>
</dbReference>
<dbReference type="GO" id="GO:0000976">
    <property type="term" value="F:transcription cis-regulatory region binding"/>
    <property type="evidence" value="ECO:0007669"/>
    <property type="project" value="TreeGrafter"/>
</dbReference>
<protein>
    <submittedName>
        <fullName evidence="7">Fungal Zn(2)-Cys(6) binuclear cluster domain-containing protein</fullName>
    </submittedName>
</protein>
<dbReference type="AlphaFoldDB" id="A0A8J8VWE4"/>
<evidence type="ECO:0000256" key="6">
    <source>
        <dbReference type="SAM" id="MobiDB-lite"/>
    </source>
</evidence>
<dbReference type="CDD" id="cd00067">
    <property type="entry name" value="GAL4"/>
    <property type="match status" value="1"/>
</dbReference>
<comment type="caution">
    <text evidence="7">The sequence shown here is derived from an EMBL/GenBank/DDBJ whole genome shotgun (WGS) entry which is preliminary data.</text>
</comment>
<comment type="subcellular location">
    <subcellularLocation>
        <location evidence="1">Nucleus</location>
    </subcellularLocation>
</comment>
<dbReference type="PANTHER" id="PTHR37534:SF7">
    <property type="entry name" value="TRANSCRIPTIONAL ACTIVATOR PROTEIN UGA3"/>
    <property type="match status" value="1"/>
</dbReference>
<feature type="compositionally biased region" description="Pro residues" evidence="6">
    <location>
        <begin position="71"/>
        <end position="80"/>
    </location>
</feature>
<dbReference type="SUPFAM" id="SSF57701">
    <property type="entry name" value="Zn2/Cys6 DNA-binding domain"/>
    <property type="match status" value="1"/>
</dbReference>
<dbReference type="Pfam" id="PF11951">
    <property type="entry name" value="Fungal_trans_2"/>
    <property type="match status" value="1"/>
</dbReference>
<evidence type="ECO:0000313" key="7">
    <source>
        <dbReference type="EMBL" id="KAF7712558.1"/>
    </source>
</evidence>
<name>A0A8J8VWE4_9EURO</name>
<organism evidence="7 8">
    <name type="scientific">Penicillium ucsense</name>
    <dbReference type="NCBI Taxonomy" id="2839758"/>
    <lineage>
        <taxon>Eukaryota</taxon>
        <taxon>Fungi</taxon>
        <taxon>Dikarya</taxon>
        <taxon>Ascomycota</taxon>
        <taxon>Pezizomycotina</taxon>
        <taxon>Eurotiomycetes</taxon>
        <taxon>Eurotiomycetidae</taxon>
        <taxon>Eurotiales</taxon>
        <taxon>Aspergillaceae</taxon>
        <taxon>Penicillium</taxon>
    </lineage>
</organism>
<evidence type="ECO:0000256" key="3">
    <source>
        <dbReference type="ARBA" id="ARBA00023125"/>
    </source>
</evidence>
<evidence type="ECO:0000256" key="2">
    <source>
        <dbReference type="ARBA" id="ARBA00023015"/>
    </source>
</evidence>
<proteinExistence type="predicted"/>
<gene>
    <name evidence="7" type="ORF">PECM_002537</name>
</gene>
<sequence>MVLKACDRCYSSKEKCTFTGNDQQCARCRRLKIACSTSRRNRRIGRRPAAKAFPHGEMQVWSVDSDQPFGAHPPPPPTPQRPASISSDGGPSTAATRRTSLTRRSKSTSPSDESVEEVGDSCRYPTPIIAPERLLASSTSLRTASDALRTVSDPEQFSVIHLPFMLGPSFVSESQTTVYQILRLSGPTLTEGYLAFLGMMTQYQRSLVLRQQEPDMVKAAKGLQRLRDVKITQDYDAACALFLGQTMYVFNVLTAPHSSSAHAIVRSALMSTKAWVPRLVHFPMMDTVLMTPMLIDTVECLVRREVPIIRMPATERVIVDRYAGVCATLLPLLYDLCVCSHTMRTSVLAVGESPSEIYEQLADVERMILDWTPPQPFDLLAKHGQWEVLAMMTQANAYRLAALLVVHRLRYPLGVEDETGRNLAQSIFAIISQFAQSAAQHTSALPVVFPLTMAMIEVEGPGEEIWEQLSLFAVQSSSATRLRGFIQQVRGCRESQYEGLWFDLVDTQLDVAMPP</sequence>
<keyword evidence="4" id="KW-0804">Transcription</keyword>
<dbReference type="InterPro" id="IPR036864">
    <property type="entry name" value="Zn2-C6_fun-type_DNA-bd_sf"/>
</dbReference>
<feature type="region of interest" description="Disordered" evidence="6">
    <location>
        <begin position="64"/>
        <end position="124"/>
    </location>
</feature>
<dbReference type="OrthoDB" id="4137815at2759"/>
<evidence type="ECO:0000256" key="1">
    <source>
        <dbReference type="ARBA" id="ARBA00004123"/>
    </source>
</evidence>
<keyword evidence="2" id="KW-0805">Transcription regulation</keyword>
<dbReference type="GO" id="GO:0045944">
    <property type="term" value="P:positive regulation of transcription by RNA polymerase II"/>
    <property type="evidence" value="ECO:0007669"/>
    <property type="project" value="TreeGrafter"/>
</dbReference>
<dbReference type="Proteomes" id="UP000631181">
    <property type="component" value="Unassembled WGS sequence"/>
</dbReference>
<reference evidence="7" key="1">
    <citation type="journal article" date="2020" name="Front. Microbiol.">
        <title>Gene regulatory networks of Penicillium echinulatum 2HH and Penicillium oxalicum 114-2 inferred by a computational biology approach.</title>
        <authorList>
            <person name="Lenz A.R."/>
            <person name="Galan-Vasquez E."/>
            <person name="Balbinot E."/>
            <person name="De Abreu F.P."/>
            <person name="De Oliveira N.S."/>
            <person name="Da Rosa L.O."/>
            <person name="De Avila E Silva S."/>
            <person name="Camassola M."/>
            <person name="Dillon A.J.P."/>
            <person name="Perez-Rueda E."/>
        </authorList>
    </citation>
    <scope>NUCLEOTIDE SEQUENCE</scope>
    <source>
        <strain evidence="7">S1M29</strain>
    </source>
</reference>
<evidence type="ECO:0000256" key="5">
    <source>
        <dbReference type="ARBA" id="ARBA00023242"/>
    </source>
</evidence>
<keyword evidence="3" id="KW-0238">DNA-binding</keyword>
<dbReference type="GO" id="GO:0005634">
    <property type="term" value="C:nucleus"/>
    <property type="evidence" value="ECO:0007669"/>
    <property type="project" value="UniProtKB-SubCell"/>
</dbReference>
<evidence type="ECO:0000256" key="4">
    <source>
        <dbReference type="ARBA" id="ARBA00023163"/>
    </source>
</evidence>
<dbReference type="PANTHER" id="PTHR37534">
    <property type="entry name" value="TRANSCRIPTIONAL ACTIVATOR PROTEIN UGA3"/>
    <property type="match status" value="1"/>
</dbReference>
<keyword evidence="5" id="KW-0539">Nucleus</keyword>
<dbReference type="InterPro" id="IPR021858">
    <property type="entry name" value="Fun_TF"/>
</dbReference>